<evidence type="ECO:0000313" key="2">
    <source>
        <dbReference type="EMBL" id="GEC62290.1"/>
    </source>
</evidence>
<feature type="region of interest" description="Disordered" evidence="1">
    <location>
        <begin position="87"/>
        <end position="122"/>
    </location>
</feature>
<organism evidence="2 3">
    <name type="scientific">Novacetimonas hansenii</name>
    <name type="common">Komagataeibacter hansenii</name>
    <dbReference type="NCBI Taxonomy" id="436"/>
    <lineage>
        <taxon>Bacteria</taxon>
        <taxon>Pseudomonadati</taxon>
        <taxon>Pseudomonadota</taxon>
        <taxon>Alphaproteobacteria</taxon>
        <taxon>Acetobacterales</taxon>
        <taxon>Acetobacteraceae</taxon>
        <taxon>Novacetimonas</taxon>
    </lineage>
</organism>
<dbReference type="Proteomes" id="UP000319478">
    <property type="component" value="Unassembled WGS sequence"/>
</dbReference>
<gene>
    <name evidence="2" type="ORF">GHA01_01390</name>
</gene>
<protein>
    <submittedName>
        <fullName evidence="2">Uncharacterized protein</fullName>
    </submittedName>
</protein>
<reference evidence="2 3" key="1">
    <citation type="submission" date="2019-06" db="EMBL/GenBank/DDBJ databases">
        <title>Whole genome shotgun sequence of Komagataeibacter hansenii NBRC 14820.</title>
        <authorList>
            <person name="Hosoyama A."/>
            <person name="Uohara A."/>
            <person name="Ohji S."/>
            <person name="Ichikawa N."/>
        </authorList>
    </citation>
    <scope>NUCLEOTIDE SEQUENCE [LARGE SCALE GENOMIC DNA]</scope>
    <source>
        <strain evidence="2 3">NBRC 14820</strain>
    </source>
</reference>
<feature type="compositionally biased region" description="Basic and acidic residues" evidence="1">
    <location>
        <begin position="113"/>
        <end position="122"/>
    </location>
</feature>
<accession>A0ABQ0SAQ6</accession>
<name>A0ABQ0SAQ6_NOVHA</name>
<comment type="caution">
    <text evidence="2">The sequence shown here is derived from an EMBL/GenBank/DDBJ whole genome shotgun (WGS) entry which is preliminary data.</text>
</comment>
<dbReference type="EMBL" id="BJNN01000011">
    <property type="protein sequence ID" value="GEC62290.1"/>
    <property type="molecule type" value="Genomic_DNA"/>
</dbReference>
<sequence>MLCDIVGAFLVRRLLPQPLQGIGIRGMAAPVGGIATNGLFLSGCLFCVRWAYAACFGAGAASPTSPAGPWDCALHRQITQVPGRAQMAQRGRGHAPSRQTHAWKQAARPVQRACHDDTGDKE</sequence>
<evidence type="ECO:0000256" key="1">
    <source>
        <dbReference type="SAM" id="MobiDB-lite"/>
    </source>
</evidence>
<keyword evidence="3" id="KW-1185">Reference proteome</keyword>
<proteinExistence type="predicted"/>
<evidence type="ECO:0000313" key="3">
    <source>
        <dbReference type="Proteomes" id="UP000319478"/>
    </source>
</evidence>